<proteinExistence type="inferred from homology"/>
<organism evidence="14">
    <name type="scientific">Sesamum radiatum</name>
    <name type="common">Black benniseed</name>
    <dbReference type="NCBI Taxonomy" id="300843"/>
    <lineage>
        <taxon>Eukaryota</taxon>
        <taxon>Viridiplantae</taxon>
        <taxon>Streptophyta</taxon>
        <taxon>Embryophyta</taxon>
        <taxon>Tracheophyta</taxon>
        <taxon>Spermatophyta</taxon>
        <taxon>Magnoliopsida</taxon>
        <taxon>eudicotyledons</taxon>
        <taxon>Gunneridae</taxon>
        <taxon>Pentapetalae</taxon>
        <taxon>asterids</taxon>
        <taxon>lamiids</taxon>
        <taxon>Lamiales</taxon>
        <taxon>Pedaliaceae</taxon>
        <taxon>Sesamum</taxon>
    </lineage>
</organism>
<evidence type="ECO:0000256" key="5">
    <source>
        <dbReference type="ARBA" id="ARBA00022614"/>
    </source>
</evidence>
<gene>
    <name evidence="14" type="ORF">Sradi_0044400</name>
</gene>
<protein>
    <submittedName>
        <fullName evidence="14">ToMV susceptible protein tm-2</fullName>
    </submittedName>
</protein>
<dbReference type="PANTHER" id="PTHR23155:SF1152">
    <property type="entry name" value="AAA+ ATPASE DOMAIN-CONTAINING PROTEIN"/>
    <property type="match status" value="1"/>
</dbReference>
<feature type="domain" description="Disease resistance protein winged helix" evidence="13">
    <location>
        <begin position="377"/>
        <end position="447"/>
    </location>
</feature>
<reference evidence="14" key="1">
    <citation type="submission" date="2020-06" db="EMBL/GenBank/DDBJ databases">
        <authorList>
            <person name="Li T."/>
            <person name="Hu X."/>
            <person name="Zhang T."/>
            <person name="Song X."/>
            <person name="Zhang H."/>
            <person name="Dai N."/>
            <person name="Sheng W."/>
            <person name="Hou X."/>
            <person name="Wei L."/>
        </authorList>
    </citation>
    <scope>NUCLEOTIDE SEQUENCE</scope>
    <source>
        <strain evidence="14">G02</strain>
        <tissue evidence="14">Leaf</tissue>
    </source>
</reference>
<evidence type="ECO:0000259" key="12">
    <source>
        <dbReference type="Pfam" id="PF00931"/>
    </source>
</evidence>
<comment type="caution">
    <text evidence="14">The sequence shown here is derived from an EMBL/GenBank/DDBJ whole genome shotgun (WGS) entry which is preliminary data.</text>
</comment>
<name>A0AAW2WGS8_SESRA</name>
<dbReference type="Gene3D" id="1.10.10.10">
    <property type="entry name" value="Winged helix-like DNA-binding domain superfamily/Winged helix DNA-binding domain"/>
    <property type="match status" value="1"/>
</dbReference>
<dbReference type="Pfam" id="PF23559">
    <property type="entry name" value="WHD_DRP"/>
    <property type="match status" value="1"/>
</dbReference>
<keyword evidence="8" id="KW-0547">Nucleotide-binding</keyword>
<comment type="function">
    <text evidence="1">Confers resistance to late blight (Phytophthora infestans) races carrying the avirulence gene Avr1. Resistance proteins guard the plant against pathogens that contain an appropriate avirulence protein via an indirect interaction with this avirulence protein. That triggers a defense system including the hypersensitive response, which restricts the pathogen growth.</text>
</comment>
<evidence type="ECO:0000256" key="6">
    <source>
        <dbReference type="ARBA" id="ARBA00022667"/>
    </source>
</evidence>
<dbReference type="InterPro" id="IPR036388">
    <property type="entry name" value="WH-like_DNA-bd_sf"/>
</dbReference>
<dbReference type="AlphaFoldDB" id="A0AAW2WGS8"/>
<comment type="similarity">
    <text evidence="3">Belongs to the disease resistance NB-LRR family.</text>
</comment>
<keyword evidence="4" id="KW-0963">Cytoplasm</keyword>
<feature type="domain" description="NB-ARC" evidence="12">
    <location>
        <begin position="126"/>
        <end position="293"/>
    </location>
</feature>
<evidence type="ECO:0000256" key="2">
    <source>
        <dbReference type="ARBA" id="ARBA00004496"/>
    </source>
</evidence>
<dbReference type="GO" id="GO:0009626">
    <property type="term" value="P:plant-type hypersensitive response"/>
    <property type="evidence" value="ECO:0007669"/>
    <property type="project" value="UniProtKB-KW"/>
</dbReference>
<evidence type="ECO:0000256" key="3">
    <source>
        <dbReference type="ARBA" id="ARBA00008894"/>
    </source>
</evidence>
<comment type="subcellular location">
    <subcellularLocation>
        <location evidence="2">Cytoplasm</location>
    </subcellularLocation>
</comment>
<dbReference type="InterPro" id="IPR042197">
    <property type="entry name" value="Apaf_helical"/>
</dbReference>
<evidence type="ECO:0000256" key="7">
    <source>
        <dbReference type="ARBA" id="ARBA00022737"/>
    </source>
</evidence>
<evidence type="ECO:0000256" key="1">
    <source>
        <dbReference type="ARBA" id="ARBA00002074"/>
    </source>
</evidence>
<sequence length="880" mass="100511">MAVAAYAALLSLMNVLDNVQHPARRDRLHLDINRIQSLQEEVNFLQDFLEVHSQRNSQKMEDLARQMVVVADEAEDIIDFHVVDQLRDGSRDKKKNGMTFTNKPVASASVSSSSSGSKNTTVGFDEHLIQIIDELTRDEPNLQILPIAGMGGIGKTTLARNVFDHPYIVNRFDICIWFTISQVYNVREILHHYLNDGKEQESNESLAKLGENLHKKLFGRRYLIVMDDVWSTKAWDDFSLFFPKNGNGSRVLMTTRLSKVGGSLGTHSPYLMDFLNEEKSWNLLCEKAFGQKDCPYPELEKVGKNIAKGCKGLPIAIVVTGGLLAKTDMKQERWERIARNVKSFANSKYNQHCLEILSLSYNNLPIHLKPCFLHMSVFREDSMIKVSRLIKLWVANGYLKPQSGKNLEAIAMEYLEDLIDRNLILISERTRSGRIRSCSIHDLLRNLCLRESKKDHFVCVSKTQRIRILPEEKNVCFRCGERASLQESIDVPEILVGSRSTLVASGLVCDTCKRMHQHLGKLRWVKVFGQSCEKLRQHTKLRFIDVVTIAFRCRIPSKLNFVPSSIPLLWNLQTLLIDEIGSQLKKRPIVIPSKVWEMPQLRHIIMDLGFLPSPVDTQDTTALENLQTLSTMHNFRCTKEVFERIPNLKKLKARYLNVKEWSYYCLDNLGHLHRLESLSLTAEGLLLEKIAFPNSLKKLSLSRCGIPWRNMTIIGSSLPNLEVLKLFHNAFRGPEWSPVEGQFPRLKVLVILYSGLVSWRADDIHFPILESLFLGQMKKLEEIPSAKQILEEQSSYGNELEVRVDQKKPHGFFNCSPALDVPPKESDVKDNSVAKPTSSALIATFEWLDINHSHCYLACRKPCFSAEHSCLNFLFSLEPF</sequence>
<dbReference type="Gene3D" id="1.20.5.4130">
    <property type="match status" value="1"/>
</dbReference>
<reference evidence="14" key="2">
    <citation type="journal article" date="2024" name="Plant">
        <title>Genomic evolution and insights into agronomic trait innovations of Sesamum species.</title>
        <authorList>
            <person name="Miao H."/>
            <person name="Wang L."/>
            <person name="Qu L."/>
            <person name="Liu H."/>
            <person name="Sun Y."/>
            <person name="Le M."/>
            <person name="Wang Q."/>
            <person name="Wei S."/>
            <person name="Zheng Y."/>
            <person name="Lin W."/>
            <person name="Duan Y."/>
            <person name="Cao H."/>
            <person name="Xiong S."/>
            <person name="Wang X."/>
            <person name="Wei L."/>
            <person name="Li C."/>
            <person name="Ma Q."/>
            <person name="Ju M."/>
            <person name="Zhao R."/>
            <person name="Li G."/>
            <person name="Mu C."/>
            <person name="Tian Q."/>
            <person name="Mei H."/>
            <person name="Zhang T."/>
            <person name="Gao T."/>
            <person name="Zhang H."/>
        </authorList>
    </citation>
    <scope>NUCLEOTIDE SEQUENCE</scope>
    <source>
        <strain evidence="14">G02</strain>
    </source>
</reference>
<dbReference type="EMBL" id="JACGWJ010000001">
    <property type="protein sequence ID" value="KAL0441055.1"/>
    <property type="molecule type" value="Genomic_DNA"/>
</dbReference>
<evidence type="ECO:0000256" key="9">
    <source>
        <dbReference type="ARBA" id="ARBA00022821"/>
    </source>
</evidence>
<dbReference type="FunFam" id="1.10.10.10:FF:000322">
    <property type="entry name" value="Probable disease resistance protein At1g63360"/>
    <property type="match status" value="1"/>
</dbReference>
<dbReference type="Gene3D" id="3.80.10.10">
    <property type="entry name" value="Ribonuclease Inhibitor"/>
    <property type="match status" value="1"/>
</dbReference>
<accession>A0AAW2WGS8</accession>
<dbReference type="FunFam" id="3.40.50.300:FF:001091">
    <property type="entry name" value="Probable disease resistance protein At1g61300"/>
    <property type="match status" value="1"/>
</dbReference>
<dbReference type="GO" id="GO:0043531">
    <property type="term" value="F:ADP binding"/>
    <property type="evidence" value="ECO:0007669"/>
    <property type="project" value="InterPro"/>
</dbReference>
<evidence type="ECO:0000256" key="4">
    <source>
        <dbReference type="ARBA" id="ARBA00022490"/>
    </source>
</evidence>
<keyword evidence="5" id="KW-0433">Leucine-rich repeat</keyword>
<evidence type="ECO:0000256" key="10">
    <source>
        <dbReference type="ARBA" id="ARBA00022840"/>
    </source>
</evidence>
<dbReference type="Pfam" id="PF00931">
    <property type="entry name" value="NB-ARC"/>
    <property type="match status" value="1"/>
</dbReference>
<dbReference type="SUPFAM" id="SSF52047">
    <property type="entry name" value="RNI-like"/>
    <property type="match status" value="1"/>
</dbReference>
<evidence type="ECO:0000259" key="13">
    <source>
        <dbReference type="Pfam" id="PF23559"/>
    </source>
</evidence>
<dbReference type="Gene3D" id="1.10.8.430">
    <property type="entry name" value="Helical domain of apoptotic protease-activating factors"/>
    <property type="match status" value="1"/>
</dbReference>
<dbReference type="InterPro" id="IPR044974">
    <property type="entry name" value="Disease_R_plants"/>
</dbReference>
<evidence type="ECO:0000256" key="11">
    <source>
        <dbReference type="SAM" id="MobiDB-lite"/>
    </source>
</evidence>
<dbReference type="PRINTS" id="PR00364">
    <property type="entry name" value="DISEASERSIST"/>
</dbReference>
<keyword evidence="7" id="KW-0677">Repeat</keyword>
<dbReference type="GO" id="GO:0005737">
    <property type="term" value="C:cytoplasm"/>
    <property type="evidence" value="ECO:0007669"/>
    <property type="project" value="UniProtKB-SubCell"/>
</dbReference>
<feature type="region of interest" description="Disordered" evidence="11">
    <location>
        <begin position="93"/>
        <end position="119"/>
    </location>
</feature>
<dbReference type="InterPro" id="IPR032675">
    <property type="entry name" value="LRR_dom_sf"/>
</dbReference>
<dbReference type="SUPFAM" id="SSF52540">
    <property type="entry name" value="P-loop containing nucleoside triphosphate hydrolases"/>
    <property type="match status" value="1"/>
</dbReference>
<evidence type="ECO:0000256" key="8">
    <source>
        <dbReference type="ARBA" id="ARBA00022741"/>
    </source>
</evidence>
<dbReference type="PANTHER" id="PTHR23155">
    <property type="entry name" value="DISEASE RESISTANCE PROTEIN RP"/>
    <property type="match status" value="1"/>
</dbReference>
<keyword evidence="6" id="KW-0381">Hypersensitive response</keyword>
<dbReference type="GO" id="GO:0005524">
    <property type="term" value="F:ATP binding"/>
    <property type="evidence" value="ECO:0007669"/>
    <property type="project" value="UniProtKB-KW"/>
</dbReference>
<evidence type="ECO:0000313" key="14">
    <source>
        <dbReference type="EMBL" id="KAL0441055.1"/>
    </source>
</evidence>
<dbReference type="InterPro" id="IPR058922">
    <property type="entry name" value="WHD_DRP"/>
</dbReference>
<dbReference type="GO" id="GO:0051607">
    <property type="term" value="P:defense response to virus"/>
    <property type="evidence" value="ECO:0007669"/>
    <property type="project" value="UniProtKB-ARBA"/>
</dbReference>
<keyword evidence="9" id="KW-0611">Plant defense</keyword>
<keyword evidence="10" id="KW-0067">ATP-binding</keyword>
<dbReference type="Gene3D" id="3.40.50.300">
    <property type="entry name" value="P-loop containing nucleotide triphosphate hydrolases"/>
    <property type="match status" value="1"/>
</dbReference>
<dbReference type="InterPro" id="IPR002182">
    <property type="entry name" value="NB-ARC"/>
</dbReference>
<dbReference type="InterPro" id="IPR027417">
    <property type="entry name" value="P-loop_NTPase"/>
</dbReference>
<feature type="compositionally biased region" description="Low complexity" evidence="11">
    <location>
        <begin position="105"/>
        <end position="117"/>
    </location>
</feature>